<evidence type="ECO:0000313" key="2">
    <source>
        <dbReference type="Proteomes" id="UP000038045"/>
    </source>
</evidence>
<reference evidence="3" key="1">
    <citation type="submission" date="2017-02" db="UniProtKB">
        <authorList>
            <consortium name="WormBaseParasite"/>
        </authorList>
    </citation>
    <scope>IDENTIFICATION</scope>
</reference>
<evidence type="ECO:0000256" key="1">
    <source>
        <dbReference type="SAM" id="MobiDB-lite"/>
    </source>
</evidence>
<organism evidence="2 3">
    <name type="scientific">Parastrongyloides trichosuri</name>
    <name type="common">Possum-specific nematode worm</name>
    <dbReference type="NCBI Taxonomy" id="131310"/>
    <lineage>
        <taxon>Eukaryota</taxon>
        <taxon>Metazoa</taxon>
        <taxon>Ecdysozoa</taxon>
        <taxon>Nematoda</taxon>
        <taxon>Chromadorea</taxon>
        <taxon>Rhabditida</taxon>
        <taxon>Tylenchina</taxon>
        <taxon>Panagrolaimomorpha</taxon>
        <taxon>Strongyloidoidea</taxon>
        <taxon>Strongyloididae</taxon>
        <taxon>Parastrongyloides</taxon>
    </lineage>
</organism>
<feature type="compositionally biased region" description="Basic residues" evidence="1">
    <location>
        <begin position="1"/>
        <end position="20"/>
    </location>
</feature>
<feature type="compositionally biased region" description="Basic and acidic residues" evidence="1">
    <location>
        <begin position="43"/>
        <end position="59"/>
    </location>
</feature>
<keyword evidence="2" id="KW-1185">Reference proteome</keyword>
<dbReference type="AlphaFoldDB" id="A0A0N5A5R2"/>
<dbReference type="Proteomes" id="UP000038045">
    <property type="component" value="Unplaced"/>
</dbReference>
<dbReference type="WBParaSite" id="PTRK_0001705100.1">
    <property type="protein sequence ID" value="PTRK_0001705100.1"/>
    <property type="gene ID" value="PTRK_0001705100"/>
</dbReference>
<feature type="region of interest" description="Disordered" evidence="1">
    <location>
        <begin position="1"/>
        <end position="122"/>
    </location>
</feature>
<proteinExistence type="predicted"/>
<protein>
    <submittedName>
        <fullName evidence="3">Uncharacterized protein</fullName>
    </submittedName>
</protein>
<name>A0A0N5A5R2_PARTI</name>
<accession>A0A0N5A5R2</accession>
<sequence length="122" mass="13851">MRRRGPKRRRLKSAAGRFRRWATPGRGLRSGGQARRSSFRPVHRGEARRSRWPESDPLRRRPGGGASWPSSLWRWPTPRDWRRRGRSVRDAGSPRQSRAVRTAPSPAPQGARSVRPGGAGRT</sequence>
<evidence type="ECO:0000313" key="3">
    <source>
        <dbReference type="WBParaSite" id="PTRK_0001705100.1"/>
    </source>
</evidence>